<feature type="binding site" evidence="15">
    <location>
        <position position="11"/>
    </location>
    <ligand>
        <name>substrate</name>
    </ligand>
</feature>
<dbReference type="Gene3D" id="3.60.90.10">
    <property type="entry name" value="S-adenosylmethionine decarboxylase"/>
    <property type="match status" value="1"/>
</dbReference>
<evidence type="ECO:0000256" key="2">
    <source>
        <dbReference type="ARBA" id="ARBA00008466"/>
    </source>
</evidence>
<dbReference type="PANTHER" id="PTHR11570">
    <property type="entry name" value="S-ADENOSYLMETHIONINE DECARBOXYLASE"/>
    <property type="match status" value="1"/>
</dbReference>
<dbReference type="GO" id="GO:0004014">
    <property type="term" value="F:adenosylmethionine decarboxylase activity"/>
    <property type="evidence" value="ECO:0007669"/>
    <property type="project" value="UniProtKB-EC"/>
</dbReference>
<comment type="catalytic activity">
    <reaction evidence="12 13">
        <text>S-adenosyl-L-methionine + H(+) = S-adenosyl 3-(methylsulfanyl)propylamine + CO2</text>
        <dbReference type="Rhea" id="RHEA:15981"/>
        <dbReference type="ChEBI" id="CHEBI:15378"/>
        <dbReference type="ChEBI" id="CHEBI:16526"/>
        <dbReference type="ChEBI" id="CHEBI:57443"/>
        <dbReference type="ChEBI" id="CHEBI:59789"/>
        <dbReference type="EC" id="4.1.1.50"/>
    </reaction>
</comment>
<dbReference type="PIRSF" id="PIRSF001355">
    <property type="entry name" value="S-AdenosylMet_decarboxylase"/>
    <property type="match status" value="1"/>
</dbReference>
<feature type="chain" id="PRO_5043116984" description="S-adenosylmethionine decarboxylase alpha chain" evidence="18">
    <location>
        <begin position="68"/>
        <end position="346"/>
    </location>
</feature>
<evidence type="ECO:0000256" key="15">
    <source>
        <dbReference type="PIRSR" id="PIRSR001355-2"/>
    </source>
</evidence>
<comment type="cofactor">
    <cofactor evidence="13">
        <name>pyruvate</name>
        <dbReference type="ChEBI" id="CHEBI:15361"/>
    </cofactor>
    <text evidence="13">Binds 1 pyruvoyl group covalently per subunit.</text>
</comment>
<comment type="caution">
    <text evidence="19">The sequence shown here is derived from an EMBL/GenBank/DDBJ whole genome shotgun (WGS) entry which is preliminary data.</text>
</comment>
<dbReference type="Pfam" id="PF01536">
    <property type="entry name" value="SAM_decarbox"/>
    <property type="match status" value="1"/>
</dbReference>
<feature type="binding site" evidence="15">
    <location>
        <position position="244"/>
    </location>
    <ligand>
        <name>substrate</name>
    </ligand>
</feature>
<dbReference type="GO" id="GO:0008295">
    <property type="term" value="P:spermidine biosynthetic process"/>
    <property type="evidence" value="ECO:0007669"/>
    <property type="project" value="UniProtKB-KW"/>
</dbReference>
<feature type="modified residue" description="Pyruvic acid (Ser); by autocatalysis" evidence="16">
    <location>
        <position position="68"/>
    </location>
</feature>
<keyword evidence="7 13" id="KW-0620">Polyamine biosynthesis</keyword>
<feature type="active site" description="Proton acceptor; for processing activity" evidence="14">
    <location>
        <position position="240"/>
    </location>
</feature>
<evidence type="ECO:0000256" key="10">
    <source>
        <dbReference type="ARBA" id="ARBA00023270"/>
    </source>
</evidence>
<dbReference type="SUPFAM" id="SSF56276">
    <property type="entry name" value="S-adenosylmethionine decarboxylase"/>
    <property type="match status" value="1"/>
</dbReference>
<dbReference type="NCBIfam" id="TIGR00535">
    <property type="entry name" value="SAM_DCase"/>
    <property type="match status" value="1"/>
</dbReference>
<evidence type="ECO:0000256" key="8">
    <source>
        <dbReference type="ARBA" id="ARBA00023145"/>
    </source>
</evidence>
<feature type="chain" id="PRO_5043116985" description="S-adenosylmethionine decarboxylase beta chain" evidence="18">
    <location>
        <begin position="1"/>
        <end position="67"/>
    </location>
</feature>
<dbReference type="InterPro" id="IPR048283">
    <property type="entry name" value="AdoMetDC-like"/>
</dbReference>
<evidence type="ECO:0000256" key="4">
    <source>
        <dbReference type="ARBA" id="ARBA00022793"/>
    </source>
</evidence>
<dbReference type="Proteomes" id="UP001374579">
    <property type="component" value="Unassembled WGS sequence"/>
</dbReference>
<evidence type="ECO:0000256" key="6">
    <source>
        <dbReference type="ARBA" id="ARBA00023066"/>
    </source>
</evidence>
<feature type="site" description="Cleavage (non-hydrolytic); by autolysis" evidence="17">
    <location>
        <begin position="67"/>
        <end position="68"/>
    </location>
</feature>
<reference evidence="19 20" key="1">
    <citation type="submission" date="2024-02" db="EMBL/GenBank/DDBJ databases">
        <title>Chromosome-scale genome assembly of the rough periwinkle Littorina saxatilis.</title>
        <authorList>
            <person name="De Jode A."/>
            <person name="Faria R."/>
            <person name="Formenti G."/>
            <person name="Sims Y."/>
            <person name="Smith T.P."/>
            <person name="Tracey A."/>
            <person name="Wood J.M.D."/>
            <person name="Zagrodzka Z.B."/>
            <person name="Johannesson K."/>
            <person name="Butlin R.K."/>
            <person name="Leder E.H."/>
        </authorList>
    </citation>
    <scope>NUCLEOTIDE SEQUENCE [LARGE SCALE GENOMIC DNA]</scope>
    <source>
        <strain evidence="19">Snail1</strain>
        <tissue evidence="19">Muscle</tissue>
    </source>
</reference>
<evidence type="ECO:0000256" key="13">
    <source>
        <dbReference type="PIRNR" id="PIRNR001355"/>
    </source>
</evidence>
<keyword evidence="3 13" id="KW-0949">S-adenosyl-L-methionine</keyword>
<keyword evidence="20" id="KW-1185">Reference proteome</keyword>
<evidence type="ECO:0000256" key="12">
    <source>
        <dbReference type="ARBA" id="ARBA00048112"/>
    </source>
</evidence>
<proteinExistence type="inferred from homology"/>
<dbReference type="PANTHER" id="PTHR11570:SF0">
    <property type="entry name" value="S-ADENOSYLMETHIONINE DECARBOXYLASE PROENZYME"/>
    <property type="match status" value="1"/>
</dbReference>
<comment type="pathway">
    <text evidence="1 13">Amine and polyamine biosynthesis; S-adenosylmethioninamine biosynthesis; S-adenosylmethioninamine from S-adenosyl-L-methionine: step 1/1.</text>
</comment>
<evidence type="ECO:0000256" key="9">
    <source>
        <dbReference type="ARBA" id="ARBA00023239"/>
    </source>
</evidence>
<evidence type="ECO:0000256" key="17">
    <source>
        <dbReference type="PIRSR" id="PIRSR001355-4"/>
    </source>
</evidence>
<feature type="binding site" evidence="15">
    <location>
        <position position="220"/>
    </location>
    <ligand>
        <name>substrate</name>
    </ligand>
</feature>
<evidence type="ECO:0000256" key="18">
    <source>
        <dbReference type="PIRSR" id="PIRSR001355-5"/>
    </source>
</evidence>
<dbReference type="EMBL" id="JBAMIC010000004">
    <property type="protein sequence ID" value="KAK7107674.1"/>
    <property type="molecule type" value="Genomic_DNA"/>
</dbReference>
<name>A0AAN9GH42_9CAEN</name>
<evidence type="ECO:0000256" key="3">
    <source>
        <dbReference type="ARBA" id="ARBA00022691"/>
    </source>
</evidence>
<evidence type="ECO:0000256" key="5">
    <source>
        <dbReference type="ARBA" id="ARBA00022813"/>
    </source>
</evidence>
<dbReference type="EC" id="4.1.1.50" evidence="13"/>
<keyword evidence="11 13" id="KW-0670">Pyruvate</keyword>
<keyword evidence="9 13" id="KW-0456">Lyase</keyword>
<feature type="binding site" evidence="15">
    <location>
        <position position="67"/>
    </location>
    <ligand>
        <name>substrate</name>
    </ligand>
</feature>
<evidence type="ECO:0000256" key="1">
    <source>
        <dbReference type="ARBA" id="ARBA00004911"/>
    </source>
</evidence>
<evidence type="ECO:0000256" key="11">
    <source>
        <dbReference type="ARBA" id="ARBA00023317"/>
    </source>
</evidence>
<keyword evidence="6 13" id="KW-0745">Spermidine biosynthesis</keyword>
<keyword evidence="4 13" id="KW-0210">Decarboxylase</keyword>
<dbReference type="InterPro" id="IPR001985">
    <property type="entry name" value="S-AdoMet_decarboxylase_euk"/>
</dbReference>
<dbReference type="GO" id="GO:0005829">
    <property type="term" value="C:cytosol"/>
    <property type="evidence" value="ECO:0007669"/>
    <property type="project" value="TreeGrafter"/>
</dbReference>
<dbReference type="InterPro" id="IPR016067">
    <property type="entry name" value="S-AdoMet_deCO2ase_core"/>
</dbReference>
<comment type="similarity">
    <text evidence="2 13">Belongs to the eukaryotic AdoMetDC family.</text>
</comment>
<dbReference type="PROSITE" id="PS01336">
    <property type="entry name" value="ADOMETDC"/>
    <property type="match status" value="1"/>
</dbReference>
<evidence type="ECO:0000256" key="14">
    <source>
        <dbReference type="PIRSR" id="PIRSR001355-1"/>
    </source>
</evidence>
<evidence type="ECO:0000256" key="16">
    <source>
        <dbReference type="PIRSR" id="PIRSR001355-3"/>
    </source>
</evidence>
<feature type="active site" description="Proton acceptor; for processing activity" evidence="14">
    <location>
        <position position="226"/>
    </location>
</feature>
<keyword evidence="5 17" id="KW-0068">Autocatalytic cleavage</keyword>
<feature type="active site" description="Schiff-base intermediate with substrate; via pyruvic acid" evidence="14">
    <location>
        <position position="68"/>
    </location>
</feature>
<feature type="active site" description="Proton donor; for catalytic activity" evidence="14">
    <location>
        <position position="82"/>
    </location>
</feature>
<organism evidence="19 20">
    <name type="scientific">Littorina saxatilis</name>
    <dbReference type="NCBI Taxonomy" id="31220"/>
    <lineage>
        <taxon>Eukaryota</taxon>
        <taxon>Metazoa</taxon>
        <taxon>Spiralia</taxon>
        <taxon>Lophotrochozoa</taxon>
        <taxon>Mollusca</taxon>
        <taxon>Gastropoda</taxon>
        <taxon>Caenogastropoda</taxon>
        <taxon>Littorinimorpha</taxon>
        <taxon>Littorinoidea</taxon>
        <taxon>Littorinidae</taxon>
        <taxon>Littorina</taxon>
    </lineage>
</organism>
<keyword evidence="10 13" id="KW-0704">Schiff base</keyword>
<dbReference type="GO" id="GO:0006597">
    <property type="term" value="P:spermine biosynthetic process"/>
    <property type="evidence" value="ECO:0007669"/>
    <property type="project" value="InterPro"/>
</dbReference>
<evidence type="ECO:0000313" key="20">
    <source>
        <dbReference type="Proteomes" id="UP001374579"/>
    </source>
</evidence>
<keyword evidence="8 13" id="KW-0865">Zymogen</keyword>
<dbReference type="AlphaFoldDB" id="A0AAN9GH42"/>
<gene>
    <name evidence="19" type="ORF">V1264_015559</name>
</gene>
<evidence type="ECO:0000313" key="19">
    <source>
        <dbReference type="EMBL" id="KAK7107674.1"/>
    </source>
</evidence>
<accession>A0AAN9GH42</accession>
<dbReference type="InterPro" id="IPR018166">
    <property type="entry name" value="S-AdoMet_deCO2ase_CS"/>
</dbReference>
<evidence type="ECO:0000256" key="7">
    <source>
        <dbReference type="ARBA" id="ARBA00023115"/>
    </source>
</evidence>
<sequence length="346" mass="39868">MASVDSHQHFFEGTEKLLEVWFKSSEGRDLDLRTVQKSDWDKLLELVKCEIISVASSPEMDAYVLSESSMFVTQDRYILKTCGTTTLLYCVEPLLKLVKDKVGFDVVGDIFYSRKNFSRPELQHGVHQNFENEVQELDKIFPNGSAYTLGRINRDCWYLYTLEDEGVTQPDQTFELLMWDMCPEKMKIFTQEMCKDGRDASEKSGIVDIIHGMKMDDFLFEPCGYSMNGLLPDGCYITIHVTPEPHCSYVSFESNVPQETYNDLIEKVLDVFRPGKFLMTIFANKASIARDTHKTLETQENIKGYRRSDHQLCCFKNYTLTYNQYAKSSAKSQRSTTTGQFARPVI</sequence>
<protein>
    <recommendedName>
        <fullName evidence="13">S-adenosylmethionine decarboxylase proenzyme</fullName>
        <ecNumber evidence="13">4.1.1.50</ecNumber>
    </recommendedName>
</protein>